<proteinExistence type="predicted"/>
<evidence type="ECO:0000313" key="1">
    <source>
        <dbReference type="EMBL" id="KAJ1363797.1"/>
    </source>
</evidence>
<protein>
    <submittedName>
        <fullName evidence="1">Uncharacterized protein</fullName>
    </submittedName>
</protein>
<organism evidence="1 2">
    <name type="scientific">Parelaphostrongylus tenuis</name>
    <name type="common">Meningeal worm</name>
    <dbReference type="NCBI Taxonomy" id="148309"/>
    <lineage>
        <taxon>Eukaryota</taxon>
        <taxon>Metazoa</taxon>
        <taxon>Ecdysozoa</taxon>
        <taxon>Nematoda</taxon>
        <taxon>Chromadorea</taxon>
        <taxon>Rhabditida</taxon>
        <taxon>Rhabditina</taxon>
        <taxon>Rhabditomorpha</taxon>
        <taxon>Strongyloidea</taxon>
        <taxon>Metastrongylidae</taxon>
        <taxon>Parelaphostrongylus</taxon>
    </lineage>
</organism>
<gene>
    <name evidence="1" type="ORF">KIN20_023740</name>
</gene>
<sequence>MDEQKVHLFELAVKLTAERGGPNALSHTIFINSLIHSMSKGCQNRKIKLRKYESTIRFGAKRDNRKHDDNSDQSAKIELHTNMIGHNCVGRLSS</sequence>
<keyword evidence="2" id="KW-1185">Reference proteome</keyword>
<comment type="caution">
    <text evidence="1">The sequence shown here is derived from an EMBL/GenBank/DDBJ whole genome shotgun (WGS) entry which is preliminary data.</text>
</comment>
<accession>A0AAD5MSG6</accession>
<dbReference type="Proteomes" id="UP001196413">
    <property type="component" value="Unassembled WGS sequence"/>
</dbReference>
<reference evidence="1" key="1">
    <citation type="submission" date="2021-06" db="EMBL/GenBank/DDBJ databases">
        <title>Parelaphostrongylus tenuis whole genome reference sequence.</title>
        <authorList>
            <person name="Garwood T.J."/>
            <person name="Larsen P.A."/>
            <person name="Fountain-Jones N.M."/>
            <person name="Garbe J.R."/>
            <person name="Macchietto M.G."/>
            <person name="Kania S.A."/>
            <person name="Gerhold R.W."/>
            <person name="Richards J.E."/>
            <person name="Wolf T.M."/>
        </authorList>
    </citation>
    <scope>NUCLEOTIDE SEQUENCE</scope>
    <source>
        <strain evidence="1">MNPRO001-30</strain>
        <tissue evidence="1">Meninges</tissue>
    </source>
</reference>
<dbReference type="AlphaFoldDB" id="A0AAD5MSG6"/>
<name>A0AAD5MSG6_PARTN</name>
<dbReference type="EMBL" id="JAHQIW010004802">
    <property type="protein sequence ID" value="KAJ1363797.1"/>
    <property type="molecule type" value="Genomic_DNA"/>
</dbReference>
<evidence type="ECO:0000313" key="2">
    <source>
        <dbReference type="Proteomes" id="UP001196413"/>
    </source>
</evidence>